<dbReference type="STRING" id="903983.BCR23_03260"/>
<dbReference type="OrthoDB" id="2186693at2"/>
<dbReference type="Proteomes" id="UP000094764">
    <property type="component" value="Unassembled WGS sequence"/>
</dbReference>
<reference evidence="3" key="1">
    <citation type="submission" date="2016-09" db="EMBL/GenBank/DDBJ databases">
        <authorList>
            <person name="Gulvik C.A."/>
        </authorList>
    </citation>
    <scope>NUCLEOTIDE SEQUENCE [LARGE SCALE GENOMIC DNA]</scope>
    <source>
        <strain evidence="3">LMG 26306</strain>
    </source>
</reference>
<keyword evidence="1" id="KW-1133">Transmembrane helix</keyword>
<evidence type="ECO:0000256" key="1">
    <source>
        <dbReference type="SAM" id="Phobius"/>
    </source>
</evidence>
<dbReference type="RefSeq" id="WP_069634362.1">
    <property type="nucleotide sequence ID" value="NZ_JXKZ01000002.1"/>
</dbReference>
<proteinExistence type="predicted"/>
<comment type="caution">
    <text evidence="2">The sequence shown here is derived from an EMBL/GenBank/DDBJ whole genome shotgun (WGS) entry which is preliminary data.</text>
</comment>
<protein>
    <submittedName>
        <fullName evidence="2">Uncharacterized protein</fullName>
    </submittedName>
</protein>
<keyword evidence="1" id="KW-0472">Membrane</keyword>
<keyword evidence="1" id="KW-0812">Transmembrane</keyword>
<feature type="transmembrane region" description="Helical" evidence="1">
    <location>
        <begin position="6"/>
        <end position="24"/>
    </location>
</feature>
<dbReference type="EMBL" id="MIKB01000012">
    <property type="protein sequence ID" value="OEG17040.1"/>
    <property type="molecule type" value="Genomic_DNA"/>
</dbReference>
<accession>A0A1E5GXK1</accession>
<evidence type="ECO:0000313" key="3">
    <source>
        <dbReference type="Proteomes" id="UP000094764"/>
    </source>
</evidence>
<keyword evidence="3" id="KW-1185">Reference proteome</keyword>
<organism evidence="2 3">
    <name type="scientific">Enterococcus quebecensis</name>
    <dbReference type="NCBI Taxonomy" id="903983"/>
    <lineage>
        <taxon>Bacteria</taxon>
        <taxon>Bacillati</taxon>
        <taxon>Bacillota</taxon>
        <taxon>Bacilli</taxon>
        <taxon>Lactobacillales</taxon>
        <taxon>Enterococcaceae</taxon>
        <taxon>Enterococcus</taxon>
    </lineage>
</organism>
<dbReference type="AlphaFoldDB" id="A0A1E5GXK1"/>
<sequence>MVMEMVIILTIFTYGSNFILFMLLKQKEKIQGVEKLSIIFGVNMTILLLNGIFLFIGKMISDSGVAVLE</sequence>
<feature type="transmembrane region" description="Helical" evidence="1">
    <location>
        <begin position="36"/>
        <end position="56"/>
    </location>
</feature>
<gene>
    <name evidence="2" type="ORF">BCR23_03260</name>
</gene>
<name>A0A1E5GXK1_9ENTE</name>
<evidence type="ECO:0000313" key="2">
    <source>
        <dbReference type="EMBL" id="OEG17040.1"/>
    </source>
</evidence>